<accession>A0A8J5FI68</accession>
<gene>
    <name evidence="2" type="ORF">ZIOFF_053133</name>
</gene>
<feature type="coiled-coil region" evidence="1">
    <location>
        <begin position="303"/>
        <end position="330"/>
    </location>
</feature>
<evidence type="ECO:0000313" key="2">
    <source>
        <dbReference type="EMBL" id="KAG6484612.1"/>
    </source>
</evidence>
<sequence>MATRNRPAIIERSTTETLEPVTSSQEDQIRSYRRMARFRYETQRRFSNARNGSRTLESQLNPEAELELSQRRRASLVPAETLYSTNWSEPRHRVNQHYSETRILVIGGQQNLSLINQASYSILRQEGVNALVVLRDTRWRDDRSIIGTMEVDLSGDYLASTGIHAVSATPRTISERQGMRWILQPSTTLQIRNPREVRTATLLDDIELPPPPGWGDEENEAVFPSIWEDTPWEEDPFLELEDLPAEPSYDQEEEEEREAYFLGLEDLENDYPSLSLNSVLQDENNQQLPPYWDNNDPGAEEYWQQVVEQVEQLEEQIANTEKITEGIQELAIQEVESSSSVNKEEPNEWLKHMEEAAHVGRTH</sequence>
<name>A0A8J5FI68_ZINOF</name>
<evidence type="ECO:0000313" key="3">
    <source>
        <dbReference type="Proteomes" id="UP000734854"/>
    </source>
</evidence>
<organism evidence="2 3">
    <name type="scientific">Zingiber officinale</name>
    <name type="common">Ginger</name>
    <name type="synonym">Amomum zingiber</name>
    <dbReference type="NCBI Taxonomy" id="94328"/>
    <lineage>
        <taxon>Eukaryota</taxon>
        <taxon>Viridiplantae</taxon>
        <taxon>Streptophyta</taxon>
        <taxon>Embryophyta</taxon>
        <taxon>Tracheophyta</taxon>
        <taxon>Spermatophyta</taxon>
        <taxon>Magnoliopsida</taxon>
        <taxon>Liliopsida</taxon>
        <taxon>Zingiberales</taxon>
        <taxon>Zingiberaceae</taxon>
        <taxon>Zingiber</taxon>
    </lineage>
</organism>
<dbReference type="EMBL" id="JACMSC010000015">
    <property type="protein sequence ID" value="KAG6484612.1"/>
    <property type="molecule type" value="Genomic_DNA"/>
</dbReference>
<keyword evidence="3" id="KW-1185">Reference proteome</keyword>
<protein>
    <submittedName>
        <fullName evidence="2">Uncharacterized protein</fullName>
    </submittedName>
</protein>
<evidence type="ECO:0000256" key="1">
    <source>
        <dbReference type="SAM" id="Coils"/>
    </source>
</evidence>
<proteinExistence type="predicted"/>
<dbReference type="AlphaFoldDB" id="A0A8J5FI68"/>
<keyword evidence="1" id="KW-0175">Coiled coil</keyword>
<dbReference type="Proteomes" id="UP000734854">
    <property type="component" value="Unassembled WGS sequence"/>
</dbReference>
<reference evidence="2 3" key="1">
    <citation type="submission" date="2020-08" db="EMBL/GenBank/DDBJ databases">
        <title>Plant Genome Project.</title>
        <authorList>
            <person name="Zhang R.-G."/>
        </authorList>
    </citation>
    <scope>NUCLEOTIDE SEQUENCE [LARGE SCALE GENOMIC DNA]</scope>
    <source>
        <tissue evidence="2">Rhizome</tissue>
    </source>
</reference>
<comment type="caution">
    <text evidence="2">The sequence shown here is derived from an EMBL/GenBank/DDBJ whole genome shotgun (WGS) entry which is preliminary data.</text>
</comment>